<feature type="region of interest" description="Disordered" evidence="1">
    <location>
        <begin position="77"/>
        <end position="108"/>
    </location>
</feature>
<sequence length="154" mass="16724">MSSLAVAKPHALYRIPWNYKSLALGIGGRSGKRDTVTMLWDPPDMWELLRSVIVQPPLQDDRAPVLRAAEAKAASFREKASNCGSAPPALDRNGDNQGGGPPSDSPRMLVWTEACGGSVRIRRMMLRPIAEGGTPWKQLQPMPGQARALLMPAI</sequence>
<dbReference type="AlphaFoldDB" id="A0A163C9Y7"/>
<evidence type="ECO:0000313" key="2">
    <source>
        <dbReference type="EMBL" id="KZM22311.1"/>
    </source>
</evidence>
<organism evidence="2 3">
    <name type="scientific">Didymella rabiei</name>
    <name type="common">Chickpea ascochyta blight fungus</name>
    <name type="synonym">Mycosphaerella rabiei</name>
    <dbReference type="NCBI Taxonomy" id="5454"/>
    <lineage>
        <taxon>Eukaryota</taxon>
        <taxon>Fungi</taxon>
        <taxon>Dikarya</taxon>
        <taxon>Ascomycota</taxon>
        <taxon>Pezizomycotina</taxon>
        <taxon>Dothideomycetes</taxon>
        <taxon>Pleosporomycetidae</taxon>
        <taxon>Pleosporales</taxon>
        <taxon>Pleosporineae</taxon>
        <taxon>Didymellaceae</taxon>
        <taxon>Ascochyta</taxon>
    </lineage>
</organism>
<evidence type="ECO:0000256" key="1">
    <source>
        <dbReference type="SAM" id="MobiDB-lite"/>
    </source>
</evidence>
<name>A0A163C9Y7_DIDRA</name>
<gene>
    <name evidence="2" type="ORF">ST47_g6575</name>
</gene>
<proteinExistence type="predicted"/>
<keyword evidence="3" id="KW-1185">Reference proteome</keyword>
<comment type="caution">
    <text evidence="2">The sequence shown here is derived from an EMBL/GenBank/DDBJ whole genome shotgun (WGS) entry which is preliminary data.</text>
</comment>
<dbReference type="EMBL" id="JYNV01000221">
    <property type="protein sequence ID" value="KZM22311.1"/>
    <property type="molecule type" value="Genomic_DNA"/>
</dbReference>
<accession>A0A163C9Y7</accession>
<protein>
    <submittedName>
        <fullName evidence="2">Uncharacterized protein</fullName>
    </submittedName>
</protein>
<evidence type="ECO:0000313" key="3">
    <source>
        <dbReference type="Proteomes" id="UP000076837"/>
    </source>
</evidence>
<reference evidence="2 3" key="1">
    <citation type="journal article" date="2016" name="Sci. Rep.">
        <title>Draft genome sequencing and secretome analysis of fungal phytopathogen Ascochyta rabiei provides insight into the necrotrophic effector repertoire.</title>
        <authorList>
            <person name="Verma S."/>
            <person name="Gazara R.K."/>
            <person name="Nizam S."/>
            <person name="Parween S."/>
            <person name="Chattopadhyay D."/>
            <person name="Verma P.K."/>
        </authorList>
    </citation>
    <scope>NUCLEOTIDE SEQUENCE [LARGE SCALE GENOMIC DNA]</scope>
    <source>
        <strain evidence="2 3">ArDII</strain>
    </source>
</reference>
<dbReference type="Proteomes" id="UP000076837">
    <property type="component" value="Unassembled WGS sequence"/>
</dbReference>